<organism evidence="3 4">
    <name type="scientific">Rhizobium altiplani</name>
    <dbReference type="NCBI Taxonomy" id="1864509"/>
    <lineage>
        <taxon>Bacteria</taxon>
        <taxon>Pseudomonadati</taxon>
        <taxon>Pseudomonadota</taxon>
        <taxon>Alphaproteobacteria</taxon>
        <taxon>Hyphomicrobiales</taxon>
        <taxon>Rhizobiaceae</taxon>
        <taxon>Rhizobium/Agrobacterium group</taxon>
        <taxon>Rhizobium</taxon>
    </lineage>
</organism>
<dbReference type="RefSeq" id="WP_062370579.1">
    <property type="nucleotide sequence ID" value="NZ_LNCD01000071.1"/>
</dbReference>
<dbReference type="InterPro" id="IPR010987">
    <property type="entry name" value="Glutathione-S-Trfase_C-like"/>
</dbReference>
<dbReference type="SFLD" id="SFLDG01150">
    <property type="entry name" value="Main.1:_Beta-like"/>
    <property type="match status" value="1"/>
</dbReference>
<dbReference type="InterPro" id="IPR004045">
    <property type="entry name" value="Glutathione_S-Trfase_N"/>
</dbReference>
<evidence type="ECO:0000313" key="3">
    <source>
        <dbReference type="EMBL" id="KWV52528.1"/>
    </source>
</evidence>
<dbReference type="PROSITE" id="PS50405">
    <property type="entry name" value="GST_CTER"/>
    <property type="match status" value="1"/>
</dbReference>
<dbReference type="InterPro" id="IPR036282">
    <property type="entry name" value="Glutathione-S-Trfase_C_sf"/>
</dbReference>
<dbReference type="Pfam" id="PF00043">
    <property type="entry name" value="GST_C"/>
    <property type="match status" value="1"/>
</dbReference>
<evidence type="ECO:0000259" key="1">
    <source>
        <dbReference type="PROSITE" id="PS50404"/>
    </source>
</evidence>
<dbReference type="Pfam" id="PF13409">
    <property type="entry name" value="GST_N_2"/>
    <property type="match status" value="1"/>
</dbReference>
<dbReference type="Gene3D" id="1.20.1050.10">
    <property type="match status" value="1"/>
</dbReference>
<comment type="caution">
    <text evidence="3">The sequence shown here is derived from an EMBL/GenBank/DDBJ whole genome shotgun (WGS) entry which is preliminary data.</text>
</comment>
<dbReference type="CDD" id="cd03057">
    <property type="entry name" value="GST_N_Beta"/>
    <property type="match status" value="1"/>
</dbReference>
<feature type="domain" description="GST N-terminal" evidence="1">
    <location>
        <begin position="1"/>
        <end position="81"/>
    </location>
</feature>
<dbReference type="Gene3D" id="3.40.30.10">
    <property type="entry name" value="Glutaredoxin"/>
    <property type="match status" value="1"/>
</dbReference>
<dbReference type="SUPFAM" id="SSF52833">
    <property type="entry name" value="Thioredoxin-like"/>
    <property type="match status" value="1"/>
</dbReference>
<dbReference type="AlphaFoldDB" id="A0A109JPD8"/>
<dbReference type="CDD" id="cd03188">
    <property type="entry name" value="GST_C_Beta"/>
    <property type="match status" value="1"/>
</dbReference>
<dbReference type="Proteomes" id="UP000068164">
    <property type="component" value="Unassembled WGS sequence"/>
</dbReference>
<evidence type="ECO:0000259" key="2">
    <source>
        <dbReference type="PROSITE" id="PS50405"/>
    </source>
</evidence>
<keyword evidence="4" id="KW-1185">Reference proteome</keyword>
<dbReference type="SFLD" id="SFLDG00358">
    <property type="entry name" value="Main_(cytGST)"/>
    <property type="match status" value="1"/>
</dbReference>
<dbReference type="InterPro" id="IPR036249">
    <property type="entry name" value="Thioredoxin-like_sf"/>
</dbReference>
<dbReference type="PANTHER" id="PTHR44051">
    <property type="entry name" value="GLUTATHIONE S-TRANSFERASE-RELATED"/>
    <property type="match status" value="1"/>
</dbReference>
<dbReference type="SFLD" id="SFLDS00019">
    <property type="entry name" value="Glutathione_Transferase_(cytos"/>
    <property type="match status" value="1"/>
</dbReference>
<name>A0A109JPD8_9HYPH</name>
<dbReference type="InterPro" id="IPR040079">
    <property type="entry name" value="Glutathione_S-Trfase"/>
</dbReference>
<reference evidence="3 4" key="1">
    <citation type="submission" date="2015-11" db="EMBL/GenBank/DDBJ databases">
        <title>Draft Genome Sequence of the Strain BR 10423 (Rhizobium sp.) isolated from nodules of Mimosa pudica.</title>
        <authorList>
            <person name="Barauna A.C."/>
            <person name="Zilli J.E."/>
            <person name="Simoes-Araujo J.L."/>
            <person name="Reis V.M."/>
            <person name="James E.K."/>
            <person name="Reis F.B.Jr."/>
            <person name="Rouws L.F."/>
            <person name="Passos S.R."/>
            <person name="Gois S.R."/>
        </authorList>
    </citation>
    <scope>NUCLEOTIDE SEQUENCE [LARGE SCALE GENOMIC DNA]</scope>
    <source>
        <strain evidence="3 4">BR10423</strain>
    </source>
</reference>
<gene>
    <name evidence="3" type="ORF">AS026_04865</name>
</gene>
<proteinExistence type="predicted"/>
<sequence length="227" mass="25133">MKLYMRAAACSLSPHIVCRELGIDVELIAVDPANHRAENGNDYLSINGNGYVPALILNDGKVLTEGPVIAQFLAETAPEGTSMLPAAGTFERSQVQSYLNFISSELHKPMVMFFDAAYGGAHESIHALILKRLEWLNKRMKGAHLTGENFTVADAYLFVCLNWSPWIAIDLRQWPALSAFMKRVGERPRVREALRAEQLLAFEQDGVFFAPEVYLAAANRTGTPVLP</sequence>
<dbReference type="InterPro" id="IPR004046">
    <property type="entry name" value="GST_C"/>
</dbReference>
<protein>
    <submittedName>
        <fullName evidence="3">Glutathione S-transferase</fullName>
    </submittedName>
</protein>
<dbReference type="EMBL" id="LNCD01000071">
    <property type="protein sequence ID" value="KWV52528.1"/>
    <property type="molecule type" value="Genomic_DNA"/>
</dbReference>
<dbReference type="OrthoDB" id="7583243at2"/>
<dbReference type="SUPFAM" id="SSF47616">
    <property type="entry name" value="GST C-terminal domain-like"/>
    <property type="match status" value="1"/>
</dbReference>
<feature type="domain" description="GST C-terminal" evidence="2">
    <location>
        <begin position="88"/>
        <end position="208"/>
    </location>
</feature>
<dbReference type="PROSITE" id="PS50404">
    <property type="entry name" value="GST_NTER"/>
    <property type="match status" value="1"/>
</dbReference>
<accession>A0A109JPD8</accession>
<dbReference type="PANTHER" id="PTHR44051:SF8">
    <property type="entry name" value="GLUTATHIONE S-TRANSFERASE GSTA"/>
    <property type="match status" value="1"/>
</dbReference>
<evidence type="ECO:0000313" key="4">
    <source>
        <dbReference type="Proteomes" id="UP000068164"/>
    </source>
</evidence>